<comment type="caution">
    <text evidence="2">The sequence shown here is derived from an EMBL/GenBank/DDBJ whole genome shotgun (WGS) entry which is preliminary data.</text>
</comment>
<dbReference type="EMBL" id="NIVC01002283">
    <property type="protein sequence ID" value="PAA59262.1"/>
    <property type="molecule type" value="Genomic_DNA"/>
</dbReference>
<dbReference type="AlphaFoldDB" id="A0A267EEU3"/>
<evidence type="ECO:0000256" key="1">
    <source>
        <dbReference type="SAM" id="Phobius"/>
    </source>
</evidence>
<reference evidence="2 3" key="1">
    <citation type="submission" date="2017-06" db="EMBL/GenBank/DDBJ databases">
        <title>A platform for efficient transgenesis in Macrostomum lignano, a flatworm model organism for stem cell research.</title>
        <authorList>
            <person name="Berezikov E."/>
        </authorList>
    </citation>
    <scope>NUCLEOTIDE SEQUENCE [LARGE SCALE GENOMIC DNA]</scope>
    <source>
        <strain evidence="2">DV1</strain>
        <tissue evidence="2">Whole organism</tissue>
    </source>
</reference>
<keyword evidence="1" id="KW-0812">Transmembrane</keyword>
<sequence length="269" mass="29288">MGISMQLSAVDAAVNGSWLAGAAVNNSVPMNPTRLPNATTSLRLVVTVAIMVCAALCGWLVAKLLNCYLARAPLPSNGDTDSEMSEHTVRLLRLQRQRGRQLQLSEVEKAKFHSVVVDMWRQRPHSLDLNELHGGGDSALQRLQSAWRQLRPLDEVEGEDKSGEPDQSIELERQRRLSLLVQRLGEAWLAASRGTAQLQVSEGPLGEAQAADKAEDVEQAEAVLVTPAKVTNNTNYGLEAVPEESPELTGDVAETVETGFLGRWTCSLM</sequence>
<evidence type="ECO:0000313" key="2">
    <source>
        <dbReference type="EMBL" id="PAA59262.1"/>
    </source>
</evidence>
<evidence type="ECO:0000313" key="3">
    <source>
        <dbReference type="Proteomes" id="UP000215902"/>
    </source>
</evidence>
<accession>A0A267EEU3</accession>
<organism evidence="2 3">
    <name type="scientific">Macrostomum lignano</name>
    <dbReference type="NCBI Taxonomy" id="282301"/>
    <lineage>
        <taxon>Eukaryota</taxon>
        <taxon>Metazoa</taxon>
        <taxon>Spiralia</taxon>
        <taxon>Lophotrochozoa</taxon>
        <taxon>Platyhelminthes</taxon>
        <taxon>Rhabditophora</taxon>
        <taxon>Macrostomorpha</taxon>
        <taxon>Macrostomida</taxon>
        <taxon>Macrostomidae</taxon>
        <taxon>Macrostomum</taxon>
    </lineage>
</organism>
<keyword evidence="1" id="KW-0472">Membrane</keyword>
<proteinExistence type="predicted"/>
<gene>
    <name evidence="2" type="ORF">BOX15_Mlig007633g1</name>
</gene>
<name>A0A267EEU3_9PLAT</name>
<keyword evidence="3" id="KW-1185">Reference proteome</keyword>
<dbReference type="Proteomes" id="UP000215902">
    <property type="component" value="Unassembled WGS sequence"/>
</dbReference>
<keyword evidence="1" id="KW-1133">Transmembrane helix</keyword>
<feature type="transmembrane region" description="Helical" evidence="1">
    <location>
        <begin position="42"/>
        <end position="62"/>
    </location>
</feature>
<protein>
    <submittedName>
        <fullName evidence="2">Uncharacterized protein</fullName>
    </submittedName>
</protein>